<name>A0ACB6Z9R0_THEGA</name>
<evidence type="ECO:0000313" key="2">
    <source>
        <dbReference type="Proteomes" id="UP000886501"/>
    </source>
</evidence>
<gene>
    <name evidence="1" type="ORF">BDM02DRAFT_261496</name>
</gene>
<evidence type="ECO:0000313" key="1">
    <source>
        <dbReference type="EMBL" id="KAF9646249.1"/>
    </source>
</evidence>
<reference evidence="1" key="2">
    <citation type="journal article" date="2020" name="Nat. Commun.">
        <title>Large-scale genome sequencing of mycorrhizal fungi provides insights into the early evolution of symbiotic traits.</title>
        <authorList>
            <person name="Miyauchi S."/>
            <person name="Kiss E."/>
            <person name="Kuo A."/>
            <person name="Drula E."/>
            <person name="Kohler A."/>
            <person name="Sanchez-Garcia M."/>
            <person name="Morin E."/>
            <person name="Andreopoulos B."/>
            <person name="Barry K.W."/>
            <person name="Bonito G."/>
            <person name="Buee M."/>
            <person name="Carver A."/>
            <person name="Chen C."/>
            <person name="Cichocki N."/>
            <person name="Clum A."/>
            <person name="Culley D."/>
            <person name="Crous P.W."/>
            <person name="Fauchery L."/>
            <person name="Girlanda M."/>
            <person name="Hayes R.D."/>
            <person name="Keri Z."/>
            <person name="LaButti K."/>
            <person name="Lipzen A."/>
            <person name="Lombard V."/>
            <person name="Magnuson J."/>
            <person name="Maillard F."/>
            <person name="Murat C."/>
            <person name="Nolan M."/>
            <person name="Ohm R.A."/>
            <person name="Pangilinan J."/>
            <person name="Pereira M.F."/>
            <person name="Perotto S."/>
            <person name="Peter M."/>
            <person name="Pfister S."/>
            <person name="Riley R."/>
            <person name="Sitrit Y."/>
            <person name="Stielow J.B."/>
            <person name="Szollosi G."/>
            <person name="Zifcakova L."/>
            <person name="Stursova M."/>
            <person name="Spatafora J.W."/>
            <person name="Tedersoo L."/>
            <person name="Vaario L.M."/>
            <person name="Yamada A."/>
            <person name="Yan M."/>
            <person name="Wang P."/>
            <person name="Xu J."/>
            <person name="Bruns T."/>
            <person name="Baldrian P."/>
            <person name="Vilgalys R."/>
            <person name="Dunand C."/>
            <person name="Henrissat B."/>
            <person name="Grigoriev I.V."/>
            <person name="Hibbett D."/>
            <person name="Nagy L.G."/>
            <person name="Martin F.M."/>
        </authorList>
    </citation>
    <scope>NUCLEOTIDE SEQUENCE</scope>
    <source>
        <strain evidence="1">P2</strain>
    </source>
</reference>
<comment type="caution">
    <text evidence="1">The sequence shown here is derived from an EMBL/GenBank/DDBJ whole genome shotgun (WGS) entry which is preliminary data.</text>
</comment>
<keyword evidence="2" id="KW-1185">Reference proteome</keyword>
<accession>A0ACB6Z9R0</accession>
<dbReference type="EMBL" id="MU118063">
    <property type="protein sequence ID" value="KAF9646249.1"/>
    <property type="molecule type" value="Genomic_DNA"/>
</dbReference>
<organism evidence="1 2">
    <name type="scientific">Thelephora ganbajun</name>
    <name type="common">Ganba fungus</name>
    <dbReference type="NCBI Taxonomy" id="370292"/>
    <lineage>
        <taxon>Eukaryota</taxon>
        <taxon>Fungi</taxon>
        <taxon>Dikarya</taxon>
        <taxon>Basidiomycota</taxon>
        <taxon>Agaricomycotina</taxon>
        <taxon>Agaricomycetes</taxon>
        <taxon>Thelephorales</taxon>
        <taxon>Thelephoraceae</taxon>
        <taxon>Thelephora</taxon>
    </lineage>
</organism>
<proteinExistence type="predicted"/>
<reference evidence="1" key="1">
    <citation type="submission" date="2019-10" db="EMBL/GenBank/DDBJ databases">
        <authorList>
            <consortium name="DOE Joint Genome Institute"/>
            <person name="Kuo A."/>
            <person name="Miyauchi S."/>
            <person name="Kiss E."/>
            <person name="Drula E."/>
            <person name="Kohler A."/>
            <person name="Sanchez-Garcia M."/>
            <person name="Andreopoulos B."/>
            <person name="Barry K.W."/>
            <person name="Bonito G."/>
            <person name="Buee M."/>
            <person name="Carver A."/>
            <person name="Chen C."/>
            <person name="Cichocki N."/>
            <person name="Clum A."/>
            <person name="Culley D."/>
            <person name="Crous P.W."/>
            <person name="Fauchery L."/>
            <person name="Girlanda M."/>
            <person name="Hayes R."/>
            <person name="Keri Z."/>
            <person name="Labutti K."/>
            <person name="Lipzen A."/>
            <person name="Lombard V."/>
            <person name="Magnuson J."/>
            <person name="Maillard F."/>
            <person name="Morin E."/>
            <person name="Murat C."/>
            <person name="Nolan M."/>
            <person name="Ohm R."/>
            <person name="Pangilinan J."/>
            <person name="Pereira M."/>
            <person name="Perotto S."/>
            <person name="Peter M."/>
            <person name="Riley R."/>
            <person name="Sitrit Y."/>
            <person name="Stielow B."/>
            <person name="Szollosi G."/>
            <person name="Zifcakova L."/>
            <person name="Stursova M."/>
            <person name="Spatafora J.W."/>
            <person name="Tedersoo L."/>
            <person name="Vaario L.-M."/>
            <person name="Yamada A."/>
            <person name="Yan M."/>
            <person name="Wang P."/>
            <person name="Xu J."/>
            <person name="Bruns T."/>
            <person name="Baldrian P."/>
            <person name="Vilgalys R."/>
            <person name="Henrissat B."/>
            <person name="Grigoriev I.V."/>
            <person name="Hibbett D."/>
            <person name="Nagy L.G."/>
            <person name="Martin F.M."/>
        </authorList>
    </citation>
    <scope>NUCLEOTIDE SEQUENCE</scope>
    <source>
        <strain evidence="1">P2</strain>
    </source>
</reference>
<protein>
    <submittedName>
        <fullName evidence="1">Uncharacterized protein</fullName>
    </submittedName>
</protein>
<dbReference type="Proteomes" id="UP000886501">
    <property type="component" value="Unassembled WGS sequence"/>
</dbReference>
<sequence length="137" mass="15561">MDQMREREAAKRQEAEAREREAELARQRLEEERLAREEEERRQVEHEKALEKKKSVGRGVSRTVDSSSSGVRGVRGTRASIRARGVATGIARGRMTPPSNTQGADTLKRCLKVQAPLRVPERRVSLDLRPQHQLGRV</sequence>